<evidence type="ECO:0000313" key="2">
    <source>
        <dbReference type="Proteomes" id="UP000255129"/>
    </source>
</evidence>
<name>A0A379FYT1_9GAMM</name>
<reference evidence="1 2" key="1">
    <citation type="submission" date="2018-06" db="EMBL/GenBank/DDBJ databases">
        <authorList>
            <consortium name="Pathogen Informatics"/>
            <person name="Doyle S."/>
        </authorList>
    </citation>
    <scope>NUCLEOTIDE SEQUENCE [LARGE SCALE GENOMIC DNA]</scope>
    <source>
        <strain evidence="1 2">NCTC12026</strain>
    </source>
</reference>
<accession>A0A379FYT1</accession>
<gene>
    <name evidence="1" type="ORF">NCTC12026_00158</name>
</gene>
<dbReference type="RefSeq" id="WP_011039716.1">
    <property type="nucleotide sequence ID" value="NZ_UGUA01000001.1"/>
</dbReference>
<dbReference type="GeneID" id="89492220"/>
<protein>
    <submittedName>
        <fullName evidence="1">Uncharacterized protein</fullName>
    </submittedName>
</protein>
<evidence type="ECO:0000313" key="1">
    <source>
        <dbReference type="EMBL" id="SUC33837.1"/>
    </source>
</evidence>
<dbReference type="EMBL" id="UGUA01000001">
    <property type="protein sequence ID" value="SUC33837.1"/>
    <property type="molecule type" value="Genomic_DNA"/>
</dbReference>
<dbReference type="Proteomes" id="UP000255129">
    <property type="component" value="Unassembled WGS sequence"/>
</dbReference>
<sequence>MIGQKCPSSLAVGTVLYSAYFNVDYPSGKVSGDIYEEVVRSIKRSPNTGNDSKKYVHVVRKIDGVTWVDTTKPPATRYGKKTEKTEGWASSIPSYYRTKFVLSDNLPMGFCTTRLLAIKSAISGIKRSLLWYDAELAIYRKDGTDQKHIDELIKEKQGVERSLTLAKSFLTKEKNKREKATK</sequence>
<proteinExistence type="predicted"/>
<dbReference type="AlphaFoldDB" id="A0A379FYT1"/>
<organism evidence="1 2">
    <name type="scientific">Providencia rustigianii</name>
    <dbReference type="NCBI Taxonomy" id="158850"/>
    <lineage>
        <taxon>Bacteria</taxon>
        <taxon>Pseudomonadati</taxon>
        <taxon>Pseudomonadota</taxon>
        <taxon>Gammaproteobacteria</taxon>
        <taxon>Enterobacterales</taxon>
        <taxon>Morganellaceae</taxon>
        <taxon>Providencia</taxon>
    </lineage>
</organism>